<evidence type="ECO:0000256" key="2">
    <source>
        <dbReference type="ARBA" id="ARBA00022763"/>
    </source>
</evidence>
<dbReference type="InterPro" id="IPR036895">
    <property type="entry name" value="Uracil-DNA_glycosylase-like_sf"/>
</dbReference>
<dbReference type="InterPro" id="IPR005122">
    <property type="entry name" value="Uracil-DNA_glycosylase-like"/>
</dbReference>
<dbReference type="SUPFAM" id="SSF52141">
    <property type="entry name" value="Uracil-DNA glycosylase-like"/>
    <property type="match status" value="1"/>
</dbReference>
<proteinExistence type="inferred from homology"/>
<keyword evidence="7" id="KW-1185">Reference proteome</keyword>
<evidence type="ECO:0000259" key="5">
    <source>
        <dbReference type="Pfam" id="PF03167"/>
    </source>
</evidence>
<dbReference type="Proteomes" id="UP001244341">
    <property type="component" value="Chromosome 2b"/>
</dbReference>
<dbReference type="CDD" id="cd10027">
    <property type="entry name" value="UDG-F1-like"/>
    <property type="match status" value="1"/>
</dbReference>
<keyword evidence="2" id="KW-0227">DNA damage</keyword>
<keyword evidence="3" id="KW-0378">Hydrolase</keyword>
<sequence>MKVVVKKKQLQALYGSRHSEEAWHLYGARAQVAHTMTSVLNLAEASVPTSWRHHLVQLLAPYACTLDLFLAAEQHTCEGVLPSPPGNIFRAFAGCDFEKTCVVILGEPHVRPEWAQGLAYSVPAHNKGRPAALNSILGEVAREFGKQRSPDLSDWAPQGVLLLNTALTCREACQRTSHQPVWEPFIDRVLQYISTNAGAVVFMLWGHAARAKMHLLDGEKHLVLQAAHPAYAQEFAGCNHFAVANNWLVSRRREPVMWV</sequence>
<dbReference type="InterPro" id="IPR002043">
    <property type="entry name" value="UDG_fam1"/>
</dbReference>
<dbReference type="PANTHER" id="PTHR11264">
    <property type="entry name" value="URACIL-DNA GLYCOSYLASE"/>
    <property type="match status" value="1"/>
</dbReference>
<evidence type="ECO:0000256" key="4">
    <source>
        <dbReference type="ARBA" id="ARBA00023204"/>
    </source>
</evidence>
<evidence type="ECO:0000313" key="7">
    <source>
        <dbReference type="Proteomes" id="UP001244341"/>
    </source>
</evidence>
<dbReference type="Gene3D" id="3.40.470.10">
    <property type="entry name" value="Uracil-DNA glycosylase-like domain"/>
    <property type="match status" value="1"/>
</dbReference>
<dbReference type="EMBL" id="CP126209">
    <property type="protein sequence ID" value="WIA10830.1"/>
    <property type="molecule type" value="Genomic_DNA"/>
</dbReference>
<organism evidence="6 7">
    <name type="scientific">Tetradesmus obliquus</name>
    <name type="common">Green alga</name>
    <name type="synonym">Acutodesmus obliquus</name>
    <dbReference type="NCBI Taxonomy" id="3088"/>
    <lineage>
        <taxon>Eukaryota</taxon>
        <taxon>Viridiplantae</taxon>
        <taxon>Chlorophyta</taxon>
        <taxon>core chlorophytes</taxon>
        <taxon>Chlorophyceae</taxon>
        <taxon>CS clade</taxon>
        <taxon>Sphaeropleales</taxon>
        <taxon>Scenedesmaceae</taxon>
        <taxon>Tetradesmus</taxon>
    </lineage>
</organism>
<name>A0ABY8TP64_TETOB</name>
<dbReference type="PANTHER" id="PTHR11264:SF0">
    <property type="entry name" value="URACIL-DNA GLYCOSYLASE"/>
    <property type="match status" value="1"/>
</dbReference>
<evidence type="ECO:0000256" key="3">
    <source>
        <dbReference type="ARBA" id="ARBA00022801"/>
    </source>
</evidence>
<dbReference type="Pfam" id="PF03167">
    <property type="entry name" value="UDG"/>
    <property type="match status" value="1"/>
</dbReference>
<reference evidence="6 7" key="1">
    <citation type="submission" date="2023-05" db="EMBL/GenBank/DDBJ databases">
        <title>A 100% complete, gapless, phased diploid assembly of the Scenedesmus obliquus UTEX 3031 genome.</title>
        <authorList>
            <person name="Biondi T.C."/>
            <person name="Hanschen E.R."/>
            <person name="Kwon T."/>
            <person name="Eng W."/>
            <person name="Kruse C.P.S."/>
            <person name="Koehler S.I."/>
            <person name="Kunde Y."/>
            <person name="Gleasner C.D."/>
            <person name="You Mak K.T."/>
            <person name="Polle J."/>
            <person name="Hovde B.T."/>
            <person name="Starkenburg S.R."/>
        </authorList>
    </citation>
    <scope>NUCLEOTIDE SEQUENCE [LARGE SCALE GENOMIC DNA]</scope>
    <source>
        <strain evidence="6 7">DOE0152z</strain>
    </source>
</reference>
<evidence type="ECO:0000256" key="1">
    <source>
        <dbReference type="ARBA" id="ARBA00008184"/>
    </source>
</evidence>
<evidence type="ECO:0000313" key="6">
    <source>
        <dbReference type="EMBL" id="WIA10830.1"/>
    </source>
</evidence>
<accession>A0ABY8TP64</accession>
<protein>
    <recommendedName>
        <fullName evidence="5">Uracil-DNA glycosylase-like domain-containing protein</fullName>
    </recommendedName>
</protein>
<gene>
    <name evidence="6" type="ORF">OEZ85_010996</name>
</gene>
<comment type="similarity">
    <text evidence="1">Belongs to the uracil-DNA glycosylase (UDG) superfamily. UNG family.</text>
</comment>
<keyword evidence="4" id="KW-0234">DNA repair</keyword>
<feature type="domain" description="Uracil-DNA glycosylase-like" evidence="5">
    <location>
        <begin position="100"/>
        <end position="248"/>
    </location>
</feature>